<dbReference type="Proteomes" id="UP001597273">
    <property type="component" value="Unassembled WGS sequence"/>
</dbReference>
<evidence type="ECO:0000313" key="2">
    <source>
        <dbReference type="EMBL" id="MFD1862417.1"/>
    </source>
</evidence>
<dbReference type="EMBL" id="JBHUFW010000004">
    <property type="protein sequence ID" value="MFD1862417.1"/>
    <property type="molecule type" value="Genomic_DNA"/>
</dbReference>
<feature type="transmembrane region" description="Helical" evidence="1">
    <location>
        <begin position="5"/>
        <end position="25"/>
    </location>
</feature>
<dbReference type="RefSeq" id="WP_204892546.1">
    <property type="nucleotide sequence ID" value="NZ_JBHUFW010000004.1"/>
</dbReference>
<protein>
    <submittedName>
        <fullName evidence="2">Uncharacterized protein</fullName>
    </submittedName>
</protein>
<organism evidence="2 3">
    <name type="scientific">Planococcus chinensis</name>
    <dbReference type="NCBI Taxonomy" id="272917"/>
    <lineage>
        <taxon>Bacteria</taxon>
        <taxon>Bacillati</taxon>
        <taxon>Bacillota</taxon>
        <taxon>Bacilli</taxon>
        <taxon>Bacillales</taxon>
        <taxon>Caryophanaceae</taxon>
        <taxon>Planococcus</taxon>
    </lineage>
</organism>
<reference evidence="3" key="1">
    <citation type="journal article" date="2019" name="Int. J. Syst. Evol. Microbiol.">
        <title>The Global Catalogue of Microorganisms (GCM) 10K type strain sequencing project: providing services to taxonomists for standard genome sequencing and annotation.</title>
        <authorList>
            <consortium name="The Broad Institute Genomics Platform"/>
            <consortium name="The Broad Institute Genome Sequencing Center for Infectious Disease"/>
            <person name="Wu L."/>
            <person name="Ma J."/>
        </authorList>
    </citation>
    <scope>NUCLEOTIDE SEQUENCE [LARGE SCALE GENOMIC DNA]</scope>
    <source>
        <strain evidence="3">CGMCC 1.15475</strain>
    </source>
</reference>
<accession>A0ABW4QFS2</accession>
<evidence type="ECO:0000256" key="1">
    <source>
        <dbReference type="SAM" id="Phobius"/>
    </source>
</evidence>
<evidence type="ECO:0000313" key="3">
    <source>
        <dbReference type="Proteomes" id="UP001597273"/>
    </source>
</evidence>
<keyword evidence="1" id="KW-0472">Membrane</keyword>
<keyword evidence="1" id="KW-1133">Transmembrane helix</keyword>
<sequence>MPKYVLLCGGIGFIFLSFFSLYSAFAPRTGPIGNGPDLGWIWFNFSVFFITGLSFLVQAMILFWQQKKQV</sequence>
<comment type="caution">
    <text evidence="2">The sequence shown here is derived from an EMBL/GenBank/DDBJ whole genome shotgun (WGS) entry which is preliminary data.</text>
</comment>
<feature type="transmembrane region" description="Helical" evidence="1">
    <location>
        <begin position="40"/>
        <end position="64"/>
    </location>
</feature>
<keyword evidence="1" id="KW-0812">Transmembrane</keyword>
<keyword evidence="3" id="KW-1185">Reference proteome</keyword>
<name>A0ABW4QFS2_9BACL</name>
<proteinExistence type="predicted"/>
<gene>
    <name evidence="2" type="ORF">ACFSDB_05720</name>
</gene>